<feature type="domain" description="KTSC" evidence="1">
    <location>
        <begin position="3"/>
        <end position="59"/>
    </location>
</feature>
<name>A0A561PM48_9BACT</name>
<comment type="caution">
    <text evidence="2">The sequence shown here is derived from an EMBL/GenBank/DDBJ whole genome shotgun (WGS) entry which is preliminary data.</text>
</comment>
<dbReference type="RefSeq" id="WP_145671649.1">
    <property type="nucleotide sequence ID" value="NZ_VIWO01000006.1"/>
</dbReference>
<accession>A0A561PM48</accession>
<dbReference type="AlphaFoldDB" id="A0A561PM48"/>
<dbReference type="Pfam" id="PF13619">
    <property type="entry name" value="KTSC"/>
    <property type="match status" value="1"/>
</dbReference>
<dbReference type="EMBL" id="VIWO01000006">
    <property type="protein sequence ID" value="TWF39202.1"/>
    <property type="molecule type" value="Genomic_DNA"/>
</dbReference>
<dbReference type="Proteomes" id="UP000320811">
    <property type="component" value="Unassembled WGS sequence"/>
</dbReference>
<protein>
    <submittedName>
        <fullName evidence="2">KTSC domain-containing protein</fullName>
    </submittedName>
</protein>
<keyword evidence="3" id="KW-1185">Reference proteome</keyword>
<organism evidence="2 3">
    <name type="scientific">Chitinophaga polysaccharea</name>
    <dbReference type="NCBI Taxonomy" id="1293035"/>
    <lineage>
        <taxon>Bacteria</taxon>
        <taxon>Pseudomonadati</taxon>
        <taxon>Bacteroidota</taxon>
        <taxon>Chitinophagia</taxon>
        <taxon>Chitinophagales</taxon>
        <taxon>Chitinophagaceae</taxon>
        <taxon>Chitinophaga</taxon>
    </lineage>
</organism>
<evidence type="ECO:0000313" key="3">
    <source>
        <dbReference type="Proteomes" id="UP000320811"/>
    </source>
</evidence>
<sequence length="65" mass="7562">MPSTVVAHMDYHATEHILRIVFVSGMIYDYREVPETVYQAMKSATSKGTFLNKYIKGHYMFTKVK</sequence>
<dbReference type="OrthoDB" id="8450910at2"/>
<reference evidence="2 3" key="1">
    <citation type="submission" date="2019-06" db="EMBL/GenBank/DDBJ databases">
        <title>Sorghum-associated microbial communities from plants grown in Nebraska, USA.</title>
        <authorList>
            <person name="Schachtman D."/>
        </authorList>
    </citation>
    <scope>NUCLEOTIDE SEQUENCE [LARGE SCALE GENOMIC DNA]</scope>
    <source>
        <strain evidence="2 3">1209</strain>
    </source>
</reference>
<evidence type="ECO:0000259" key="1">
    <source>
        <dbReference type="Pfam" id="PF13619"/>
    </source>
</evidence>
<evidence type="ECO:0000313" key="2">
    <source>
        <dbReference type="EMBL" id="TWF39202.1"/>
    </source>
</evidence>
<dbReference type="InterPro" id="IPR025309">
    <property type="entry name" value="KTSC_dom"/>
</dbReference>
<proteinExistence type="predicted"/>
<gene>
    <name evidence="2" type="ORF">FHW36_106433</name>
</gene>